<name>A0AAD6XKF5_9AGAR</name>
<dbReference type="EMBL" id="JARJCN010000052">
    <property type="protein sequence ID" value="KAJ7080896.1"/>
    <property type="molecule type" value="Genomic_DNA"/>
</dbReference>
<feature type="region of interest" description="Disordered" evidence="1">
    <location>
        <begin position="212"/>
        <end position="284"/>
    </location>
</feature>
<feature type="region of interest" description="Disordered" evidence="1">
    <location>
        <begin position="963"/>
        <end position="1049"/>
    </location>
</feature>
<feature type="region of interest" description="Disordered" evidence="1">
    <location>
        <begin position="696"/>
        <end position="715"/>
    </location>
</feature>
<feature type="compositionally biased region" description="Pro residues" evidence="1">
    <location>
        <begin position="451"/>
        <end position="474"/>
    </location>
</feature>
<sequence>MSDADTSADTTINRLGKLMAEFCKQDESIEDATESTAQGVLMLSLHVVLEEKDVVDRGVNRPRFALEQRLYSPIDRIIGEMQHFLQKVSALVPGRDRYFRIDPEDTMLPLLYGCGDRAQLYMAWEILRSRITLGRKFLDKYVKEVANPMRIEDYSPASTSAELKEGMQALDDPDLKLRHMLAYYPHHNSFARDHRDRLHILSDDWASIARRGVESGGSDEPQEGNSRETTLETEEGGTLPPFWTIGTTPTPPRPTPEAPRELSRAPEPPAAATWEEGRTSGIMGPTTPFRSAKRFFEGLQTIHLTPEVSLPTILEDPTPNILKRMGVGPLGRVGDHYLASFGGIATEGLLMSTPANERGGKGKPLPSRPSNPLEESQGPVFTAPPTGESPSASIPGQPVRAEYAFTETVTMEASSREQGGTSSGPTKPPGNLGGGLPPGGGGAGSFYGGSGPPPGGGGQGPPPGGGNRGPPPPGRGGRGPPSGGGGPGPGGGGGGGPPGPPGPAGPQGPVGLQGHPGPPGPPGGGGPGGALLQPNRLPAPTIDVKLKLTDLPSWDGNHDTAVKYFWDISQKANLGGSVPQMLGQRGHETESPQAYVGRRIMWTRMLVDTDDRGPGEVYHVMEKAPIAWGPSLILENIQSTMALYSKVVEHELALVHAARTEGSKILTADNLGSALKALGFSAEKPRFAPRQVHLNSAHTESEGEEVGEARVEGESNEEAVMRQVYAKLKAKPRPPPPGGYPYPKNDQVVTKLGKMPPGRCRLCGSEKHWNRECPNYVVFSEGAKRSAHLVNAAEPSQEDTMYQSVFTILLNQSIAESSIDYASLGGLFFEQAALNTSVSEHKTVSFTAKSEEDRLPDPPLTESQSRETAIEDTNGTANSNSEAFKGGKKEGSRKASVVEVPDEEEETWRAKPKAEWGLLEEVEPEESVEPVVAPQTGTNWQARSRAREARRFSRMAEEFWKNDGRLFGTEEPESKGESDDEGDDWKSEALEEDWTGASETKEVFSTSTGGHRPADEEERRNLDPPKPDSPIRLRKRRKMKPGRSSLGTSVLSMKGSVGNIRNALIDLRVDTCADITLISEELYLTLQPPPLICPGIPMKLVQLTHEHSEIKGFVTIPIFVATEEGAVIETEAEAYVVPGMSVPILLGEDYQIKYEIALTRNVETGSKLHFQDWEHTVRAQQVDRTPDVGRILFINQSVNKAIRSKAHRSRQVRKKRIAKKFGEEQDTVRAAQDYKIRPQECKTILLEGHFVNDQEWLVEKNILANANDSFFVVPNTLISSRNPWIPITNPTNQPRMIRKGEIIGTLRDPREYFDIPSSEESRKQYAQSAEAIATIIKTNSQREEGERTHQSHGTDRDEKCPVCNPVADSAEEAKDEGPDGAEAEDYGPKTAAMPDPEDFDSTRLRELIDVGTLPDHLKEKAWRMLESRVGAFGFDGRLGHHPAKVHIRTLDGQATTHSKRKEAEQGPSTPNSATGESEEGRSVAPPRKTTAVNSERPTAAGREDASGSRATVITGDEDDEELEELRTTEEYWGAYNPPPNVHIGMEETFQLKFTASYLADPAFTQLWTTTADNVDEWLPGNRYFKNK</sequence>
<feature type="compositionally biased region" description="Acidic residues" evidence="1">
    <location>
        <begin position="918"/>
        <end position="928"/>
    </location>
</feature>
<dbReference type="CDD" id="cd00303">
    <property type="entry name" value="retropepsin_like"/>
    <property type="match status" value="1"/>
</dbReference>
<proteinExistence type="predicted"/>
<evidence type="ECO:0000313" key="2">
    <source>
        <dbReference type="EMBL" id="KAJ7080896.1"/>
    </source>
</evidence>
<accession>A0AAD6XKF5</accession>
<dbReference type="Proteomes" id="UP001222325">
    <property type="component" value="Unassembled WGS sequence"/>
</dbReference>
<feature type="compositionally biased region" description="Polar residues" evidence="1">
    <location>
        <begin position="1466"/>
        <end position="1475"/>
    </location>
</feature>
<feature type="region of interest" description="Disordered" evidence="1">
    <location>
        <begin position="845"/>
        <end position="945"/>
    </location>
</feature>
<feature type="compositionally biased region" description="Gly residues" evidence="1">
    <location>
        <begin position="431"/>
        <end position="450"/>
    </location>
</feature>
<feature type="compositionally biased region" description="Basic and acidic residues" evidence="1">
    <location>
        <begin position="1012"/>
        <end position="1031"/>
    </location>
</feature>
<feature type="region of interest" description="Disordered" evidence="1">
    <location>
        <begin position="1336"/>
        <end position="1399"/>
    </location>
</feature>
<feature type="region of interest" description="Disordered" evidence="1">
    <location>
        <begin position="1449"/>
        <end position="1533"/>
    </location>
</feature>
<feature type="compositionally biased region" description="Basic and acidic residues" evidence="1">
    <location>
        <begin position="1340"/>
        <end position="1360"/>
    </location>
</feature>
<feature type="compositionally biased region" description="Basic residues" evidence="1">
    <location>
        <begin position="1032"/>
        <end position="1041"/>
    </location>
</feature>
<feature type="compositionally biased region" description="Polar residues" evidence="1">
    <location>
        <begin position="870"/>
        <end position="882"/>
    </location>
</feature>
<feature type="compositionally biased region" description="Gly residues" evidence="1">
    <location>
        <begin position="475"/>
        <end position="496"/>
    </location>
</feature>
<reference evidence="2" key="1">
    <citation type="submission" date="2023-03" db="EMBL/GenBank/DDBJ databases">
        <title>Massive genome expansion in bonnet fungi (Mycena s.s.) driven by repeated elements and novel gene families across ecological guilds.</title>
        <authorList>
            <consortium name="Lawrence Berkeley National Laboratory"/>
            <person name="Harder C.B."/>
            <person name="Miyauchi S."/>
            <person name="Viragh M."/>
            <person name="Kuo A."/>
            <person name="Thoen E."/>
            <person name="Andreopoulos B."/>
            <person name="Lu D."/>
            <person name="Skrede I."/>
            <person name="Drula E."/>
            <person name="Henrissat B."/>
            <person name="Morin E."/>
            <person name="Kohler A."/>
            <person name="Barry K."/>
            <person name="LaButti K."/>
            <person name="Morin E."/>
            <person name="Salamov A."/>
            <person name="Lipzen A."/>
            <person name="Mereny Z."/>
            <person name="Hegedus B."/>
            <person name="Baldrian P."/>
            <person name="Stursova M."/>
            <person name="Weitz H."/>
            <person name="Taylor A."/>
            <person name="Grigoriev I.V."/>
            <person name="Nagy L.G."/>
            <person name="Martin F."/>
            <person name="Kauserud H."/>
        </authorList>
    </citation>
    <scope>NUCLEOTIDE SEQUENCE</scope>
    <source>
        <strain evidence="2">CBHHK173m</strain>
    </source>
</reference>
<feature type="compositionally biased region" description="Basic and acidic residues" evidence="1">
    <location>
        <begin position="845"/>
        <end position="856"/>
    </location>
</feature>
<organism evidence="2 3">
    <name type="scientific">Mycena belliarum</name>
    <dbReference type="NCBI Taxonomy" id="1033014"/>
    <lineage>
        <taxon>Eukaryota</taxon>
        <taxon>Fungi</taxon>
        <taxon>Dikarya</taxon>
        <taxon>Basidiomycota</taxon>
        <taxon>Agaricomycotina</taxon>
        <taxon>Agaricomycetes</taxon>
        <taxon>Agaricomycetidae</taxon>
        <taxon>Agaricales</taxon>
        <taxon>Marasmiineae</taxon>
        <taxon>Mycenaceae</taxon>
        <taxon>Mycena</taxon>
    </lineage>
</organism>
<feature type="region of interest" description="Disordered" evidence="1">
    <location>
        <begin position="410"/>
        <end position="536"/>
    </location>
</feature>
<evidence type="ECO:0000313" key="3">
    <source>
        <dbReference type="Proteomes" id="UP001222325"/>
    </source>
</evidence>
<gene>
    <name evidence="2" type="ORF">B0H15DRAFT_803824</name>
</gene>
<feature type="compositionally biased region" description="Pro residues" evidence="1">
    <location>
        <begin position="497"/>
        <end position="506"/>
    </location>
</feature>
<keyword evidence="3" id="KW-1185">Reference proteome</keyword>
<comment type="caution">
    <text evidence="2">The sequence shown here is derived from an EMBL/GenBank/DDBJ whole genome shotgun (WGS) entry which is preliminary data.</text>
</comment>
<protein>
    <submittedName>
        <fullName evidence="2">Uncharacterized protein</fullName>
    </submittedName>
</protein>
<evidence type="ECO:0000256" key="1">
    <source>
        <dbReference type="SAM" id="MobiDB-lite"/>
    </source>
</evidence>
<feature type="region of interest" description="Disordered" evidence="1">
    <location>
        <begin position="352"/>
        <end position="398"/>
    </location>
</feature>